<reference evidence="1" key="1">
    <citation type="submission" date="2023-03" db="EMBL/GenBank/DDBJ databases">
        <title>Massive genome expansion in bonnet fungi (Mycena s.s.) driven by repeated elements and novel gene families across ecological guilds.</title>
        <authorList>
            <consortium name="Lawrence Berkeley National Laboratory"/>
            <person name="Harder C.B."/>
            <person name="Miyauchi S."/>
            <person name="Viragh M."/>
            <person name="Kuo A."/>
            <person name="Thoen E."/>
            <person name="Andreopoulos B."/>
            <person name="Lu D."/>
            <person name="Skrede I."/>
            <person name="Drula E."/>
            <person name="Henrissat B."/>
            <person name="Morin E."/>
            <person name="Kohler A."/>
            <person name="Barry K."/>
            <person name="LaButti K."/>
            <person name="Morin E."/>
            <person name="Salamov A."/>
            <person name="Lipzen A."/>
            <person name="Mereny Z."/>
            <person name="Hegedus B."/>
            <person name="Baldrian P."/>
            <person name="Stursova M."/>
            <person name="Weitz H."/>
            <person name="Taylor A."/>
            <person name="Grigoriev I.V."/>
            <person name="Nagy L.G."/>
            <person name="Martin F."/>
            <person name="Kauserud H."/>
        </authorList>
    </citation>
    <scope>NUCLEOTIDE SEQUENCE</scope>
    <source>
        <strain evidence="1">CBHHK188m</strain>
    </source>
</reference>
<evidence type="ECO:0000313" key="1">
    <source>
        <dbReference type="EMBL" id="KAJ7724067.1"/>
    </source>
</evidence>
<gene>
    <name evidence="1" type="ORF">DFH07DRAFT_855249</name>
</gene>
<keyword evidence="2" id="KW-1185">Reference proteome</keyword>
<comment type="caution">
    <text evidence="1">The sequence shown here is derived from an EMBL/GenBank/DDBJ whole genome shotgun (WGS) entry which is preliminary data.</text>
</comment>
<proteinExistence type="predicted"/>
<sequence length="231" mass="24825">MFNTSGPTDTVTQLTYLPKVDDPRRDWVASVAVPAFLAHRAHNKVRNFVTVVTGAELGAIAATDIFDLGCLAITDRHQAVVDAAAENICNTSTGAGKFRLIAVLSPTGAVISSIGGRVPLAALLKMASEAGYRAKIVTYTWKIQSEPEEVVGGYKKNQEDGHGPLYFCPAKILRNTFGSLHPAVATRRTRAAETEESLLKHRIDASVVAYELNRNGLFIGHTAAIVRSTPL</sequence>
<dbReference type="Proteomes" id="UP001215280">
    <property type="component" value="Unassembled WGS sequence"/>
</dbReference>
<protein>
    <submittedName>
        <fullName evidence="1">Uncharacterized protein</fullName>
    </submittedName>
</protein>
<dbReference type="AlphaFoldDB" id="A0AAD7HMD9"/>
<name>A0AAD7HMD9_9AGAR</name>
<evidence type="ECO:0000313" key="2">
    <source>
        <dbReference type="Proteomes" id="UP001215280"/>
    </source>
</evidence>
<dbReference type="EMBL" id="JARJLG010000241">
    <property type="protein sequence ID" value="KAJ7724067.1"/>
    <property type="molecule type" value="Genomic_DNA"/>
</dbReference>
<accession>A0AAD7HMD9</accession>
<organism evidence="1 2">
    <name type="scientific">Mycena maculata</name>
    <dbReference type="NCBI Taxonomy" id="230809"/>
    <lineage>
        <taxon>Eukaryota</taxon>
        <taxon>Fungi</taxon>
        <taxon>Dikarya</taxon>
        <taxon>Basidiomycota</taxon>
        <taxon>Agaricomycotina</taxon>
        <taxon>Agaricomycetes</taxon>
        <taxon>Agaricomycetidae</taxon>
        <taxon>Agaricales</taxon>
        <taxon>Marasmiineae</taxon>
        <taxon>Mycenaceae</taxon>
        <taxon>Mycena</taxon>
    </lineage>
</organism>